<evidence type="ECO:0000256" key="14">
    <source>
        <dbReference type="ARBA" id="ARBA00042194"/>
    </source>
</evidence>
<feature type="domain" description="Longin" evidence="17">
    <location>
        <begin position="7"/>
        <end position="110"/>
    </location>
</feature>
<evidence type="ECO:0000259" key="17">
    <source>
        <dbReference type="PROSITE" id="PS50859"/>
    </source>
</evidence>
<dbReference type="PROSITE" id="PS50892">
    <property type="entry name" value="V_SNARE"/>
    <property type="match status" value="1"/>
</dbReference>
<evidence type="ECO:0000256" key="15">
    <source>
        <dbReference type="PROSITE-ProRule" id="PRU00290"/>
    </source>
</evidence>
<evidence type="ECO:0000256" key="4">
    <source>
        <dbReference type="ARBA" id="ARBA00022692"/>
    </source>
</evidence>
<feature type="domain" description="V-SNARE coiled-coil homology" evidence="18">
    <location>
        <begin position="126"/>
        <end position="186"/>
    </location>
</feature>
<keyword evidence="7 16" id="KW-0472">Membrane</keyword>
<evidence type="ECO:0000256" key="13">
    <source>
        <dbReference type="ARBA" id="ARBA00039269"/>
    </source>
</evidence>
<feature type="transmembrane region" description="Helical" evidence="16">
    <location>
        <begin position="192"/>
        <end position="215"/>
    </location>
</feature>
<dbReference type="Proteomes" id="UP001642483">
    <property type="component" value="Unassembled WGS sequence"/>
</dbReference>
<keyword evidence="6 16" id="KW-1133">Transmembrane helix</keyword>
<evidence type="ECO:0000313" key="19">
    <source>
        <dbReference type="EMBL" id="CAK8697004.1"/>
    </source>
</evidence>
<protein>
    <recommendedName>
        <fullName evidence="13">Vesicle-associated membrane protein 7</fullName>
    </recommendedName>
    <alternativeName>
        <fullName evidence="14">Synaptobrevin-like protein 1</fullName>
    </alternativeName>
</protein>
<dbReference type="PRINTS" id="PR00219">
    <property type="entry name" value="SYNAPTOBREVN"/>
</dbReference>
<evidence type="ECO:0000256" key="1">
    <source>
        <dbReference type="ARBA" id="ARBA00004163"/>
    </source>
</evidence>
<evidence type="ECO:0000259" key="18">
    <source>
        <dbReference type="PROSITE" id="PS50892"/>
    </source>
</evidence>
<sequence>MAILYTVIARGTTVLARYASCAGNFQQVAEQILEKISSGDAKLTYSHGNFLFHYVCEDRIVYMTITEDDFERSKAFRYLSDIKKRFQISYGKHAHTALPYSMDTEFSSVLMVQMRKYSKSEEEYGKIDQVQGQLDELKDIMVKNIDSIATRGESLNLLVDKTEGLSESAVTFKKRSTNLARALWWKNCRWKIFLCIGGVVILYFLISAGCGGLNWPKCIHTNANKNGTKTP</sequence>
<dbReference type="PROSITE" id="PS50859">
    <property type="entry name" value="LONGIN"/>
    <property type="match status" value="1"/>
</dbReference>
<organism evidence="19 20">
    <name type="scientific">Clavelina lepadiformis</name>
    <name type="common">Light-bulb sea squirt</name>
    <name type="synonym">Ascidia lepadiformis</name>
    <dbReference type="NCBI Taxonomy" id="159417"/>
    <lineage>
        <taxon>Eukaryota</taxon>
        <taxon>Metazoa</taxon>
        <taxon>Chordata</taxon>
        <taxon>Tunicata</taxon>
        <taxon>Ascidiacea</taxon>
        <taxon>Aplousobranchia</taxon>
        <taxon>Clavelinidae</taxon>
        <taxon>Clavelina</taxon>
    </lineage>
</organism>
<dbReference type="EMBL" id="CAWYQH010000163">
    <property type="protein sequence ID" value="CAK8697004.1"/>
    <property type="molecule type" value="Genomic_DNA"/>
</dbReference>
<dbReference type="InterPro" id="IPR011012">
    <property type="entry name" value="Longin-like_dom_sf"/>
</dbReference>
<dbReference type="PANTHER" id="PTHR21136:SF179">
    <property type="entry name" value="VESICLE ASSOCIATED MEMBRANE PROTEIN 7-RELATED"/>
    <property type="match status" value="1"/>
</dbReference>
<dbReference type="SUPFAM" id="SSF58038">
    <property type="entry name" value="SNARE fusion complex"/>
    <property type="match status" value="1"/>
</dbReference>
<dbReference type="InterPro" id="IPR010908">
    <property type="entry name" value="Longin_dom"/>
</dbReference>
<dbReference type="Pfam" id="PF13774">
    <property type="entry name" value="Longin"/>
    <property type="match status" value="1"/>
</dbReference>
<evidence type="ECO:0000256" key="12">
    <source>
        <dbReference type="ARBA" id="ARBA00037875"/>
    </source>
</evidence>
<evidence type="ECO:0000256" key="7">
    <source>
        <dbReference type="ARBA" id="ARBA00023136"/>
    </source>
</evidence>
<dbReference type="Pfam" id="PF00957">
    <property type="entry name" value="Synaptobrevin"/>
    <property type="match status" value="1"/>
</dbReference>
<evidence type="ECO:0000256" key="3">
    <source>
        <dbReference type="ARBA" id="ARBA00022448"/>
    </source>
</evidence>
<dbReference type="InterPro" id="IPR042855">
    <property type="entry name" value="V_SNARE_CC"/>
</dbReference>
<evidence type="ECO:0000313" key="20">
    <source>
        <dbReference type="Proteomes" id="UP001642483"/>
    </source>
</evidence>
<dbReference type="Gene3D" id="1.20.5.110">
    <property type="match status" value="1"/>
</dbReference>
<dbReference type="SUPFAM" id="SSF64356">
    <property type="entry name" value="SNARE-like"/>
    <property type="match status" value="1"/>
</dbReference>
<keyword evidence="20" id="KW-1185">Reference proteome</keyword>
<evidence type="ECO:0000256" key="11">
    <source>
        <dbReference type="ARBA" id="ARBA00037863"/>
    </source>
</evidence>
<comment type="similarity">
    <text evidence="2">Belongs to the synaptobrevin family.</text>
</comment>
<name>A0ABP0H249_CLALP</name>
<evidence type="ECO:0000256" key="9">
    <source>
        <dbReference type="ARBA" id="ARBA00037803"/>
    </source>
</evidence>
<evidence type="ECO:0000256" key="10">
    <source>
        <dbReference type="ARBA" id="ARBA00037845"/>
    </source>
</evidence>
<dbReference type="CDD" id="cd14824">
    <property type="entry name" value="Longin"/>
    <property type="match status" value="1"/>
</dbReference>
<accession>A0ABP0H249</accession>
<evidence type="ECO:0000256" key="6">
    <source>
        <dbReference type="ARBA" id="ARBA00022989"/>
    </source>
</evidence>
<keyword evidence="15" id="KW-0175">Coiled coil</keyword>
<dbReference type="PANTHER" id="PTHR21136">
    <property type="entry name" value="SNARE PROTEINS"/>
    <property type="match status" value="1"/>
</dbReference>
<evidence type="ECO:0000256" key="16">
    <source>
        <dbReference type="SAM" id="Phobius"/>
    </source>
</evidence>
<gene>
    <name evidence="19" type="ORF">CVLEPA_LOCUS30293</name>
</gene>
<dbReference type="InterPro" id="IPR051097">
    <property type="entry name" value="Synaptobrevin-like_transport"/>
</dbReference>
<dbReference type="SMART" id="SM01270">
    <property type="entry name" value="Longin"/>
    <property type="match status" value="1"/>
</dbReference>
<dbReference type="CDD" id="cd15871">
    <property type="entry name" value="R-SNARE_VAMP7"/>
    <property type="match status" value="1"/>
</dbReference>
<keyword evidence="4 16" id="KW-0812">Transmembrane</keyword>
<evidence type="ECO:0000256" key="5">
    <source>
        <dbReference type="ARBA" id="ARBA00022927"/>
    </source>
</evidence>
<keyword evidence="3" id="KW-0813">Transport</keyword>
<reference evidence="19 20" key="1">
    <citation type="submission" date="2024-02" db="EMBL/GenBank/DDBJ databases">
        <authorList>
            <person name="Daric V."/>
            <person name="Darras S."/>
        </authorList>
    </citation>
    <scope>NUCLEOTIDE SEQUENCE [LARGE SCALE GENOMIC DNA]</scope>
</reference>
<keyword evidence="5" id="KW-0653">Protein transport</keyword>
<proteinExistence type="inferred from homology"/>
<dbReference type="Gene3D" id="3.30.450.50">
    <property type="entry name" value="Longin domain"/>
    <property type="match status" value="1"/>
</dbReference>
<dbReference type="InterPro" id="IPR001388">
    <property type="entry name" value="Synaptobrevin-like"/>
</dbReference>
<comment type="caution">
    <text evidence="19">The sequence shown here is derived from an EMBL/GenBank/DDBJ whole genome shotgun (WGS) entry which is preliminary data.</text>
</comment>
<comment type="subcellular location">
    <subcellularLocation>
        <location evidence="12">Cytoplasmic vesicle</location>
        <location evidence="12">Phagosome membrane</location>
        <topology evidence="12">Single-pass type IV membrane protein</topology>
    </subcellularLocation>
    <subcellularLocation>
        <location evidence="9">Cytoplasmic vesicle</location>
        <location evidence="9">Secretory vesicle membrane</location>
        <topology evidence="9">Single-pass type IV membrane protein</topology>
    </subcellularLocation>
    <subcellularLocation>
        <location evidence="1">Endoplasmic reticulum membrane</location>
        <topology evidence="1">Single-pass type IV membrane protein</topology>
    </subcellularLocation>
    <subcellularLocation>
        <location evidence="8">Golgi apparatus</location>
        <location evidence="8">trans-Golgi network membrane</location>
        <topology evidence="8">Single-pass type IV membrane protein</topology>
    </subcellularLocation>
    <subcellularLocation>
        <location evidence="10">Late endosome membrane</location>
        <topology evidence="10">Single-pass type IV membrane protein</topology>
    </subcellularLocation>
    <subcellularLocation>
        <location evidence="11">Lysosome membrane</location>
        <topology evidence="11">Single-pass type IV membrane protein</topology>
    </subcellularLocation>
</comment>
<evidence type="ECO:0000256" key="2">
    <source>
        <dbReference type="ARBA" id="ARBA00008025"/>
    </source>
</evidence>
<evidence type="ECO:0000256" key="8">
    <source>
        <dbReference type="ARBA" id="ARBA00037801"/>
    </source>
</evidence>